<comment type="caution">
    <text evidence="1">The sequence shown here is derived from an EMBL/GenBank/DDBJ whole genome shotgun (WGS) entry which is preliminary data.</text>
</comment>
<proteinExistence type="predicted"/>
<gene>
    <name evidence="1" type="ORF">M9H77_31999</name>
</gene>
<accession>A0ACC0A4B9</accession>
<keyword evidence="2" id="KW-1185">Reference proteome</keyword>
<reference evidence="2" key="1">
    <citation type="journal article" date="2023" name="Nat. Plants">
        <title>Single-cell RNA sequencing provides a high-resolution roadmap for understanding the multicellular compartmentation of specialized metabolism.</title>
        <authorList>
            <person name="Sun S."/>
            <person name="Shen X."/>
            <person name="Li Y."/>
            <person name="Li Y."/>
            <person name="Wang S."/>
            <person name="Li R."/>
            <person name="Zhang H."/>
            <person name="Shen G."/>
            <person name="Guo B."/>
            <person name="Wei J."/>
            <person name="Xu J."/>
            <person name="St-Pierre B."/>
            <person name="Chen S."/>
            <person name="Sun C."/>
        </authorList>
    </citation>
    <scope>NUCLEOTIDE SEQUENCE [LARGE SCALE GENOMIC DNA]</scope>
</reference>
<organism evidence="1 2">
    <name type="scientific">Catharanthus roseus</name>
    <name type="common">Madagascar periwinkle</name>
    <name type="synonym">Vinca rosea</name>
    <dbReference type="NCBI Taxonomy" id="4058"/>
    <lineage>
        <taxon>Eukaryota</taxon>
        <taxon>Viridiplantae</taxon>
        <taxon>Streptophyta</taxon>
        <taxon>Embryophyta</taxon>
        <taxon>Tracheophyta</taxon>
        <taxon>Spermatophyta</taxon>
        <taxon>Magnoliopsida</taxon>
        <taxon>eudicotyledons</taxon>
        <taxon>Gunneridae</taxon>
        <taxon>Pentapetalae</taxon>
        <taxon>asterids</taxon>
        <taxon>lamiids</taxon>
        <taxon>Gentianales</taxon>
        <taxon>Apocynaceae</taxon>
        <taxon>Rauvolfioideae</taxon>
        <taxon>Vinceae</taxon>
        <taxon>Catharanthinae</taxon>
        <taxon>Catharanthus</taxon>
    </lineage>
</organism>
<dbReference type="Proteomes" id="UP001060085">
    <property type="component" value="Linkage Group LG07"/>
</dbReference>
<dbReference type="EMBL" id="CM044707">
    <property type="protein sequence ID" value="KAI5654812.1"/>
    <property type="molecule type" value="Genomic_DNA"/>
</dbReference>
<name>A0ACC0A4B9_CATRO</name>
<sequence length="86" mass="9611">MNTTRWASLRVEVGWQALMPGGPDSTRPDPVYLFGFCVTLRDSSSAGLCRLTSSVPCLFLRPLVSLRDSRRSSLEEHFGAVLRRAR</sequence>
<evidence type="ECO:0000313" key="2">
    <source>
        <dbReference type="Proteomes" id="UP001060085"/>
    </source>
</evidence>
<evidence type="ECO:0000313" key="1">
    <source>
        <dbReference type="EMBL" id="KAI5654812.1"/>
    </source>
</evidence>
<protein>
    <submittedName>
        <fullName evidence="1">Uncharacterized protein</fullName>
    </submittedName>
</protein>